<comment type="caution">
    <text evidence="11">The sequence shown here is derived from an EMBL/GenBank/DDBJ whole genome shotgun (WGS) entry which is preliminary data.</text>
</comment>
<keyword evidence="5 8" id="KW-0378">Hydrolase</keyword>
<keyword evidence="4 8" id="KW-0507">mRNA processing</keyword>
<evidence type="ECO:0000256" key="9">
    <source>
        <dbReference type="SAM" id="MobiDB-lite"/>
    </source>
</evidence>
<comment type="catalytic activity">
    <reaction evidence="7">
        <text>a 5'-end triphospho-ribonucleoside in mRNA + H2O = a 5'-end diphospho-ribonucleoside in mRNA + phosphate + H(+)</text>
        <dbReference type="Rhea" id="RHEA:67004"/>
        <dbReference type="Rhea" id="RHEA-COMP:17164"/>
        <dbReference type="Rhea" id="RHEA-COMP:17165"/>
        <dbReference type="ChEBI" id="CHEBI:15377"/>
        <dbReference type="ChEBI" id="CHEBI:15378"/>
        <dbReference type="ChEBI" id="CHEBI:43474"/>
        <dbReference type="ChEBI" id="CHEBI:167616"/>
        <dbReference type="ChEBI" id="CHEBI:167618"/>
        <dbReference type="EC" id="3.6.1.74"/>
    </reaction>
    <physiologicalReaction direction="left-to-right" evidence="7">
        <dbReference type="Rhea" id="RHEA:67005"/>
    </physiologicalReaction>
</comment>
<evidence type="ECO:0000256" key="8">
    <source>
        <dbReference type="RuleBase" id="RU367053"/>
    </source>
</evidence>
<dbReference type="GO" id="GO:0031533">
    <property type="term" value="C:mRNA capping enzyme complex"/>
    <property type="evidence" value="ECO:0007669"/>
    <property type="project" value="UniProtKB-UniRule"/>
</dbReference>
<dbReference type="AlphaFoldDB" id="A0A8H6ZNJ1"/>
<evidence type="ECO:0000256" key="4">
    <source>
        <dbReference type="ARBA" id="ARBA00022664"/>
    </source>
</evidence>
<comment type="function">
    <text evidence="8">First step of mRNA capping. Converts the 5'-triphosphate end of a nascent mRNA chain into a diphosphate end.</text>
</comment>
<gene>
    <name evidence="11" type="primary">CET1</name>
    <name evidence="11" type="ORF">PC9H_010832</name>
</gene>
<dbReference type="Gene3D" id="3.20.100.10">
    <property type="entry name" value="mRNA triphosphatase Cet1-like"/>
    <property type="match status" value="1"/>
</dbReference>
<evidence type="ECO:0000259" key="10">
    <source>
        <dbReference type="Pfam" id="PF02940"/>
    </source>
</evidence>
<keyword evidence="8" id="KW-0506">mRNA capping</keyword>
<evidence type="ECO:0000256" key="5">
    <source>
        <dbReference type="ARBA" id="ARBA00022801"/>
    </source>
</evidence>
<dbReference type="EC" id="3.6.1.74" evidence="8"/>
<evidence type="ECO:0000256" key="7">
    <source>
        <dbReference type="ARBA" id="ARBA00047740"/>
    </source>
</evidence>
<comment type="cofactor">
    <cofactor evidence="1 8">
        <name>Mg(2+)</name>
        <dbReference type="ChEBI" id="CHEBI:18420"/>
    </cofactor>
</comment>
<dbReference type="Pfam" id="PF02940">
    <property type="entry name" value="mRNA_triPase"/>
    <property type="match status" value="1"/>
</dbReference>
<keyword evidence="12" id="KW-1185">Reference proteome</keyword>
<dbReference type="PANTHER" id="PTHR28118">
    <property type="entry name" value="POLYNUCLEOTIDE 5'-TRIPHOSPHATASE-RELATED"/>
    <property type="match status" value="1"/>
</dbReference>
<dbReference type="SUPFAM" id="SSF55154">
    <property type="entry name" value="CYTH-like phosphatases"/>
    <property type="match status" value="1"/>
</dbReference>
<dbReference type="InterPro" id="IPR040343">
    <property type="entry name" value="Cet1/Ctl1"/>
</dbReference>
<reference evidence="11" key="1">
    <citation type="submission" date="2019-07" db="EMBL/GenBank/DDBJ databases">
        <authorList>
            <person name="Palmer J.M."/>
        </authorList>
    </citation>
    <scope>NUCLEOTIDE SEQUENCE</scope>
    <source>
        <strain evidence="11">PC9</strain>
    </source>
</reference>
<name>A0A8H6ZNJ1_PLEOS</name>
<dbReference type="VEuPathDB" id="FungiDB:PC9H_010832"/>
<evidence type="ECO:0000313" key="11">
    <source>
        <dbReference type="EMBL" id="KAF7422676.1"/>
    </source>
</evidence>
<feature type="region of interest" description="Disordered" evidence="9">
    <location>
        <begin position="1"/>
        <end position="32"/>
    </location>
</feature>
<feature type="domain" description="mRNA triphosphatase Cet1-like" evidence="10">
    <location>
        <begin position="49"/>
        <end position="257"/>
    </location>
</feature>
<dbReference type="InterPro" id="IPR004206">
    <property type="entry name" value="mRNA_triPase_Cet1"/>
</dbReference>
<dbReference type="OrthoDB" id="272147at2759"/>
<dbReference type="GO" id="GO:0004651">
    <property type="term" value="F:polynucleotide 5'-phosphatase activity"/>
    <property type="evidence" value="ECO:0007669"/>
    <property type="project" value="UniProtKB-UniRule"/>
</dbReference>
<comment type="subunit">
    <text evidence="8">Heterodimer. The mRNA-capping enzyme is composed of two separate chains alpha and beta, respectively a mRNA guanylyltransferase and an mRNA 5'-triphosphate monophosphatase.</text>
</comment>
<dbReference type="GeneID" id="59380650"/>
<keyword evidence="6 8" id="KW-0539">Nucleus</keyword>
<evidence type="ECO:0000256" key="2">
    <source>
        <dbReference type="ARBA" id="ARBA00004123"/>
    </source>
</evidence>
<sequence length="306" mass="34665">MSRRNSPSPPPAKRAKRTMDGPSNFENPNGNHNALPPLSLSILGVEPLDEFIKEIADFIHHMIMTRPNMPGQVEVEAKIGVLRDLSGSRLSLPVLVETILVPDTIECRFESNMSMHQHKHYNNLLNNLMNTSHQSNRPSPPLEYNHLHLIDTFYPVEGQRQKVRVTREEQSGKVQECMKKIRLGDLNIYSPKRAADWRVSVNLEVPVPHPVGSASLTRRKDRLSYSHEEYKIDLTQVTSTTSPNAPPQVIHELEIEIARSELLLSTAAVRGDPNVSEQERSAFDELIRAFVNNARILVRNSNDGWQ</sequence>
<evidence type="ECO:0000256" key="6">
    <source>
        <dbReference type="ARBA" id="ARBA00023242"/>
    </source>
</evidence>
<dbReference type="GO" id="GO:0140818">
    <property type="term" value="F:mRNA 5'-triphosphate monophosphatase activity"/>
    <property type="evidence" value="ECO:0007669"/>
    <property type="project" value="UniProtKB-EC"/>
</dbReference>
<dbReference type="InterPro" id="IPR037009">
    <property type="entry name" value="mRNA_triPase_Cet1_sf"/>
</dbReference>
<evidence type="ECO:0000256" key="3">
    <source>
        <dbReference type="ARBA" id="ARBA00006345"/>
    </source>
</evidence>
<dbReference type="InterPro" id="IPR033469">
    <property type="entry name" value="CYTH-like_dom_sf"/>
</dbReference>
<comment type="subcellular location">
    <subcellularLocation>
        <location evidence="2 8">Nucleus</location>
    </subcellularLocation>
</comment>
<organism evidence="11 12">
    <name type="scientific">Pleurotus ostreatus</name>
    <name type="common">Oyster mushroom</name>
    <name type="synonym">White-rot fungus</name>
    <dbReference type="NCBI Taxonomy" id="5322"/>
    <lineage>
        <taxon>Eukaryota</taxon>
        <taxon>Fungi</taxon>
        <taxon>Dikarya</taxon>
        <taxon>Basidiomycota</taxon>
        <taxon>Agaricomycotina</taxon>
        <taxon>Agaricomycetes</taxon>
        <taxon>Agaricomycetidae</taxon>
        <taxon>Agaricales</taxon>
        <taxon>Pleurotineae</taxon>
        <taxon>Pleurotaceae</taxon>
        <taxon>Pleurotus</taxon>
    </lineage>
</organism>
<dbReference type="EMBL" id="JACETU010000008">
    <property type="protein sequence ID" value="KAF7422676.1"/>
    <property type="molecule type" value="Genomic_DNA"/>
</dbReference>
<dbReference type="CDD" id="cd07470">
    <property type="entry name" value="CYTH-like_mRNA_RTPase"/>
    <property type="match status" value="1"/>
</dbReference>
<evidence type="ECO:0000256" key="1">
    <source>
        <dbReference type="ARBA" id="ARBA00001946"/>
    </source>
</evidence>
<dbReference type="PANTHER" id="PTHR28118:SF1">
    <property type="entry name" value="POLYNUCLEOTIDE 5'-TRIPHOSPHATASE CTL1-RELATED"/>
    <property type="match status" value="1"/>
</dbReference>
<dbReference type="Proteomes" id="UP000623687">
    <property type="component" value="Unassembled WGS sequence"/>
</dbReference>
<dbReference type="GO" id="GO:0006370">
    <property type="term" value="P:7-methylguanosine mRNA capping"/>
    <property type="evidence" value="ECO:0007669"/>
    <property type="project" value="UniProtKB-UniRule"/>
</dbReference>
<protein>
    <recommendedName>
        <fullName evidence="8">mRNA-capping enzyme subunit beta</fullName>
        <ecNumber evidence="8">3.6.1.74</ecNumber>
    </recommendedName>
    <alternativeName>
        <fullName evidence="8">mRNA 5'-phosphatase</fullName>
    </alternativeName>
    <alternativeName>
        <fullName evidence="8">mRNA 5'-triphosphate monophosphatase</fullName>
    </alternativeName>
</protein>
<proteinExistence type="inferred from homology"/>
<accession>A0A8H6ZNJ1</accession>
<evidence type="ECO:0000313" key="12">
    <source>
        <dbReference type="Proteomes" id="UP000623687"/>
    </source>
</evidence>
<comment type="similarity">
    <text evidence="3 8">Belongs to the fungal TPase family.</text>
</comment>
<dbReference type="RefSeq" id="XP_036627708.1">
    <property type="nucleotide sequence ID" value="XM_036780325.1"/>
</dbReference>